<dbReference type="Pfam" id="PF25949">
    <property type="entry name" value="DUF7987"/>
    <property type="match status" value="1"/>
</dbReference>
<dbReference type="InterPro" id="IPR058293">
    <property type="entry name" value="DUF7987"/>
</dbReference>
<dbReference type="OrthoDB" id="328361at2157"/>
<dbReference type="Proteomes" id="UP000614221">
    <property type="component" value="Unassembled WGS sequence"/>
</dbReference>
<reference evidence="2" key="1">
    <citation type="journal article" date="2014" name="Int. J. Syst. Evol. Microbiol.">
        <title>Complete genome sequence of Corynebacterium casei LMG S-19264T (=DSM 44701T), isolated from a smear-ripened cheese.</title>
        <authorList>
            <consortium name="US DOE Joint Genome Institute (JGI-PGF)"/>
            <person name="Walter F."/>
            <person name="Albersmeier A."/>
            <person name="Kalinowski J."/>
            <person name="Ruckert C."/>
        </authorList>
    </citation>
    <scope>NUCLEOTIDE SEQUENCE</scope>
    <source>
        <strain evidence="2">JCM 19018</strain>
    </source>
</reference>
<reference evidence="2" key="2">
    <citation type="submission" date="2020-09" db="EMBL/GenBank/DDBJ databases">
        <authorList>
            <person name="Sun Q."/>
            <person name="Ohkuma M."/>
        </authorList>
    </citation>
    <scope>NUCLEOTIDE SEQUENCE</scope>
    <source>
        <strain evidence="2">JCM 19018</strain>
    </source>
</reference>
<accession>A0A830EL00</accession>
<keyword evidence="1" id="KW-0812">Transmembrane</keyword>
<sequence>MVSRENKIVGGFIIVALVLGYASTMLTDVPSTVTLAILLGVGVIAPMLVTNYLDRTGAA</sequence>
<feature type="transmembrane region" description="Helical" evidence="1">
    <location>
        <begin position="7"/>
        <end position="26"/>
    </location>
</feature>
<feature type="transmembrane region" description="Helical" evidence="1">
    <location>
        <begin position="32"/>
        <end position="53"/>
    </location>
</feature>
<protein>
    <submittedName>
        <fullName evidence="2">Uncharacterized protein</fullName>
    </submittedName>
</protein>
<proteinExistence type="predicted"/>
<comment type="caution">
    <text evidence="2">The sequence shown here is derived from an EMBL/GenBank/DDBJ whole genome shotgun (WGS) entry which is preliminary data.</text>
</comment>
<keyword evidence="1" id="KW-1133">Transmembrane helix</keyword>
<evidence type="ECO:0000256" key="1">
    <source>
        <dbReference type="SAM" id="Phobius"/>
    </source>
</evidence>
<dbReference type="AlphaFoldDB" id="A0A830EL00"/>
<evidence type="ECO:0000313" key="3">
    <source>
        <dbReference type="Proteomes" id="UP000614221"/>
    </source>
</evidence>
<keyword evidence="1" id="KW-0472">Membrane</keyword>
<evidence type="ECO:0000313" key="2">
    <source>
        <dbReference type="EMBL" id="GGK68376.1"/>
    </source>
</evidence>
<name>A0A830EL00_9EURY</name>
<dbReference type="RefSeq" id="WP_170097580.1">
    <property type="nucleotide sequence ID" value="NZ_BMPD01000003.1"/>
</dbReference>
<gene>
    <name evidence="2" type="ORF">GCM10009067_20840</name>
</gene>
<organism evidence="2 3">
    <name type="scientific">Haloarcula sebkhae</name>
    <dbReference type="NCBI Taxonomy" id="932660"/>
    <lineage>
        <taxon>Archaea</taxon>
        <taxon>Methanobacteriati</taxon>
        <taxon>Methanobacteriota</taxon>
        <taxon>Stenosarchaea group</taxon>
        <taxon>Halobacteria</taxon>
        <taxon>Halobacteriales</taxon>
        <taxon>Haloarculaceae</taxon>
        <taxon>Haloarcula</taxon>
    </lineage>
</organism>
<dbReference type="EMBL" id="BMPD01000003">
    <property type="protein sequence ID" value="GGK68376.1"/>
    <property type="molecule type" value="Genomic_DNA"/>
</dbReference>